<feature type="region of interest" description="Disordered" evidence="1">
    <location>
        <begin position="1"/>
        <end position="318"/>
    </location>
</feature>
<proteinExistence type="predicted"/>
<feature type="region of interest" description="Disordered" evidence="1">
    <location>
        <begin position="348"/>
        <end position="416"/>
    </location>
</feature>
<name>A0ABM5BDJ9_VICPA</name>
<dbReference type="GeneID" id="140685982"/>
<keyword evidence="2" id="KW-1185">Reference proteome</keyword>
<feature type="compositionally biased region" description="Basic and acidic residues" evidence="1">
    <location>
        <begin position="1"/>
        <end position="11"/>
    </location>
</feature>
<feature type="compositionally biased region" description="Pro residues" evidence="1">
    <location>
        <begin position="90"/>
        <end position="106"/>
    </location>
</feature>
<evidence type="ECO:0000256" key="1">
    <source>
        <dbReference type="SAM" id="MobiDB-lite"/>
    </source>
</evidence>
<feature type="compositionally biased region" description="Low complexity" evidence="1">
    <location>
        <begin position="275"/>
        <end position="287"/>
    </location>
</feature>
<dbReference type="RefSeq" id="XP_072794474.1">
    <property type="nucleotide sequence ID" value="XM_072938373.1"/>
</dbReference>
<protein>
    <recommendedName>
        <fullName evidence="4">Basic proline-rich protein-like</fullName>
    </recommendedName>
</protein>
<evidence type="ECO:0000313" key="3">
    <source>
        <dbReference type="RefSeq" id="XP_072794474.1"/>
    </source>
</evidence>
<sequence>MTLPEQSDRTQLRATLPPAGAQDLGEDTSSSPQRRDHLGWVASSPSPTLDPGMSASPPPLPHSGAGKAPTAPTCPPPPGRSAQRGKVSRPAPPPPPPSRPPPPPGAPASRSAWPGRARRTEPPARAEEGTAQEEGRGSGGRGGSSSSNEGVRGTPRPPRAAARARLGTPPPGRARTCGPAEPRRPRRRRRPLHRAPGYARGEFRGGGGDGAGGPRAGGGRARPGPAAAPLHLQYLPSPAVGPPGTGRPPPAGRPRPPAVLQPRRARRAARGGARGPPSLGPRRSQPRCPHFLPLPTGRAVWDRPGAPRSPELGARLTPLSSCGSLIPRQDNGGHRAFAYRVSLAGREGIPASRGRGPAGRHPRGGHGRAPYPGGPRGPGIASLPRAALGSFASKTKTNPIPPPCLPEEGERARRGE</sequence>
<evidence type="ECO:0000313" key="2">
    <source>
        <dbReference type="Proteomes" id="UP001652581"/>
    </source>
</evidence>
<feature type="compositionally biased region" description="Pro residues" evidence="1">
    <location>
        <begin position="239"/>
        <end position="259"/>
    </location>
</feature>
<accession>A0ABM5BDJ9</accession>
<reference evidence="3" key="1">
    <citation type="submission" date="2025-08" db="UniProtKB">
        <authorList>
            <consortium name="RefSeq"/>
        </authorList>
    </citation>
    <scope>IDENTIFICATION</scope>
</reference>
<evidence type="ECO:0008006" key="4">
    <source>
        <dbReference type="Google" id="ProtNLM"/>
    </source>
</evidence>
<feature type="compositionally biased region" description="Basic residues" evidence="1">
    <location>
        <begin position="184"/>
        <end position="193"/>
    </location>
</feature>
<feature type="compositionally biased region" description="Basic and acidic residues" evidence="1">
    <location>
        <begin position="118"/>
        <end position="136"/>
    </location>
</feature>
<organism evidence="2 3">
    <name type="scientific">Vicugna pacos</name>
    <name type="common">Alpaca</name>
    <name type="synonym">Lama pacos</name>
    <dbReference type="NCBI Taxonomy" id="30538"/>
    <lineage>
        <taxon>Eukaryota</taxon>
        <taxon>Metazoa</taxon>
        <taxon>Chordata</taxon>
        <taxon>Craniata</taxon>
        <taxon>Vertebrata</taxon>
        <taxon>Euteleostomi</taxon>
        <taxon>Mammalia</taxon>
        <taxon>Eutheria</taxon>
        <taxon>Laurasiatheria</taxon>
        <taxon>Artiodactyla</taxon>
        <taxon>Tylopoda</taxon>
        <taxon>Camelidae</taxon>
        <taxon>Vicugna</taxon>
    </lineage>
</organism>
<feature type="compositionally biased region" description="Low complexity" evidence="1">
    <location>
        <begin position="144"/>
        <end position="167"/>
    </location>
</feature>
<feature type="compositionally biased region" description="Gly residues" evidence="1">
    <location>
        <begin position="204"/>
        <end position="221"/>
    </location>
</feature>
<dbReference type="Proteomes" id="UP001652581">
    <property type="component" value="Chromosome 15"/>
</dbReference>
<gene>
    <name evidence="3" type="primary">LOC140685982</name>
</gene>